<keyword evidence="1" id="KW-0808">Transferase</keyword>
<sequence length="332" mass="38789">MGTKITNKYLLDLVSRSFALTIPLLDKNKKSKVEVQYLLARIIDTIEDSMHNTNDKETLITGFINILKSSSLENIKNLDNFKYIVLEKTINDNDKILIENIDLVLKTFFGFDSHIKNMSISYLNEMGYGMIYYQDHSINNFEDLNDYCYYVAGTVGVYLTELTRALDNLSLDKEKAKKFGRFLQKVNIIKDVRNDFKENRIFWPKNLFNDDNIASYFQEETYKDKAIEILNKMVDNAMDDFEDTIKYIMEIEKKAVGYRHFCLIAALMAYKTLKTMYNNYNVFSGEPIKIAKKETMDIVAKAKANYYTNKKLEDLLETYLSEKDNKASKEDK</sequence>
<organism evidence="2 3">
    <name type="scientific">Brachyspira pilosicoli P43/6/78</name>
    <dbReference type="NCBI Taxonomy" id="1042417"/>
    <lineage>
        <taxon>Bacteria</taxon>
        <taxon>Pseudomonadati</taxon>
        <taxon>Spirochaetota</taxon>
        <taxon>Spirochaetia</taxon>
        <taxon>Brachyspirales</taxon>
        <taxon>Brachyspiraceae</taxon>
        <taxon>Brachyspira</taxon>
    </lineage>
</organism>
<dbReference type="GO" id="GO:0045338">
    <property type="term" value="P:farnesyl diphosphate metabolic process"/>
    <property type="evidence" value="ECO:0007669"/>
    <property type="project" value="InterPro"/>
</dbReference>
<proteinExistence type="predicted"/>
<dbReference type="InterPro" id="IPR008949">
    <property type="entry name" value="Isoprenoid_synthase_dom_sf"/>
</dbReference>
<gene>
    <name evidence="2" type="ORF">BPP43_06085</name>
</gene>
<name>A0A3B6VKL3_BRAPL</name>
<reference evidence="2 3" key="1">
    <citation type="journal article" date="2013" name="Genome Announc.">
        <title>Complete Genome Sequence of the Porcine Strain Brachyspira pilosicoli P43/6/78(T.).</title>
        <authorList>
            <person name="Lin C."/>
            <person name="den Bakker H.C."/>
            <person name="Suzuki H."/>
            <person name="Lefebure T."/>
            <person name="Ponnala L."/>
            <person name="Sun Q."/>
            <person name="Stanhope M.J."/>
            <person name="Wiedmann M."/>
            <person name="Duhamel G.E."/>
        </authorList>
    </citation>
    <scope>NUCLEOTIDE SEQUENCE [LARGE SCALE GENOMIC DNA]</scope>
    <source>
        <strain evidence="2 3">P43/6/78</strain>
    </source>
</reference>
<evidence type="ECO:0000256" key="1">
    <source>
        <dbReference type="ARBA" id="ARBA00022679"/>
    </source>
</evidence>
<keyword evidence="3" id="KW-1185">Reference proteome</keyword>
<dbReference type="InterPro" id="IPR019845">
    <property type="entry name" value="Squalene/phytoene_synthase_CS"/>
</dbReference>
<dbReference type="SFLD" id="SFLDS00005">
    <property type="entry name" value="Isoprenoid_Synthase_Type_I"/>
    <property type="match status" value="1"/>
</dbReference>
<dbReference type="InterPro" id="IPR002060">
    <property type="entry name" value="Squ/phyt_synthse"/>
</dbReference>
<dbReference type="SUPFAM" id="SSF48576">
    <property type="entry name" value="Terpenoid synthases"/>
    <property type="match status" value="1"/>
</dbReference>
<dbReference type="SFLD" id="SFLDG01018">
    <property type="entry name" value="Squalene/Phytoene_Synthase_Lik"/>
    <property type="match status" value="1"/>
</dbReference>
<dbReference type="EMBL" id="CP002873">
    <property type="protein sequence ID" value="AGA66461.1"/>
    <property type="molecule type" value="Genomic_DNA"/>
</dbReference>
<evidence type="ECO:0000313" key="3">
    <source>
        <dbReference type="Proteomes" id="UP000010793"/>
    </source>
</evidence>
<dbReference type="GO" id="GO:0051996">
    <property type="term" value="F:squalene synthase [NAD(P)H] activity"/>
    <property type="evidence" value="ECO:0007669"/>
    <property type="project" value="InterPro"/>
</dbReference>
<dbReference type="PROSITE" id="PS01044">
    <property type="entry name" value="SQUALEN_PHYTOEN_SYN_1"/>
    <property type="match status" value="1"/>
</dbReference>
<accession>A0A3B6VKL3</accession>
<dbReference type="KEGG" id="bpip:BPP43_06085"/>
<dbReference type="Proteomes" id="UP000010793">
    <property type="component" value="Chromosome"/>
</dbReference>
<dbReference type="Pfam" id="PF00494">
    <property type="entry name" value="SQS_PSY"/>
    <property type="match status" value="1"/>
</dbReference>
<dbReference type="Gene3D" id="1.10.600.10">
    <property type="entry name" value="Farnesyl Diphosphate Synthase"/>
    <property type="match status" value="1"/>
</dbReference>
<dbReference type="GeneID" id="56440376"/>
<evidence type="ECO:0000313" key="2">
    <source>
        <dbReference type="EMBL" id="AGA66461.1"/>
    </source>
</evidence>
<dbReference type="PANTHER" id="PTHR11626:SF2">
    <property type="entry name" value="SQUALENE SYNTHASE"/>
    <property type="match status" value="1"/>
</dbReference>
<protein>
    <submittedName>
        <fullName evidence="2">Squalene/phytoene synthase-like protein</fullName>
    </submittedName>
</protein>
<dbReference type="AlphaFoldDB" id="A0A3B6VKL3"/>
<dbReference type="RefSeq" id="WP_013244747.1">
    <property type="nucleotide sequence ID" value="NC_019908.1"/>
</dbReference>
<dbReference type="PANTHER" id="PTHR11626">
    <property type="entry name" value="FARNESYL-DIPHOSPHATE FARNESYLTRANSFERASE"/>
    <property type="match status" value="1"/>
</dbReference>
<dbReference type="InterPro" id="IPR044844">
    <property type="entry name" value="Trans_IPPS_euk-type"/>
</dbReference>